<proteinExistence type="predicted"/>
<keyword evidence="2" id="KW-1185">Reference proteome</keyword>
<dbReference type="EMBL" id="BSEO01000001">
    <property type="protein sequence ID" value="GLJ78528.1"/>
    <property type="molecule type" value="Genomic_DNA"/>
</dbReference>
<organism evidence="1 2">
    <name type="scientific">Microbacterium imperiale</name>
    <dbReference type="NCBI Taxonomy" id="33884"/>
    <lineage>
        <taxon>Bacteria</taxon>
        <taxon>Bacillati</taxon>
        <taxon>Actinomycetota</taxon>
        <taxon>Actinomycetes</taxon>
        <taxon>Micrococcales</taxon>
        <taxon>Microbacteriaceae</taxon>
        <taxon>Microbacterium</taxon>
    </lineage>
</organism>
<comment type="caution">
    <text evidence="1">The sequence shown here is derived from an EMBL/GenBank/DDBJ whole genome shotgun (WGS) entry which is preliminary data.</text>
</comment>
<reference evidence="1" key="1">
    <citation type="journal article" date="2014" name="Int. J. Syst. Evol. Microbiol.">
        <title>Complete genome sequence of Corynebacterium casei LMG S-19264T (=DSM 44701T), isolated from a smear-ripened cheese.</title>
        <authorList>
            <consortium name="US DOE Joint Genome Institute (JGI-PGF)"/>
            <person name="Walter F."/>
            <person name="Albersmeier A."/>
            <person name="Kalinowski J."/>
            <person name="Ruckert C."/>
        </authorList>
    </citation>
    <scope>NUCLEOTIDE SEQUENCE</scope>
    <source>
        <strain evidence="1">VKM Ac-1447</strain>
    </source>
</reference>
<accession>A0A9W6HEE9</accession>
<evidence type="ECO:0000313" key="2">
    <source>
        <dbReference type="Proteomes" id="UP001142317"/>
    </source>
</evidence>
<dbReference type="AlphaFoldDB" id="A0A9W6HEE9"/>
<dbReference type="InterPro" id="IPR046174">
    <property type="entry name" value="DUF6176"/>
</dbReference>
<name>A0A9W6HEE9_9MICO</name>
<evidence type="ECO:0000313" key="1">
    <source>
        <dbReference type="EMBL" id="GLJ78528.1"/>
    </source>
</evidence>
<gene>
    <name evidence="1" type="ORF">GCM10017586_02100</name>
</gene>
<dbReference type="Pfam" id="PF19673">
    <property type="entry name" value="DUF6176"/>
    <property type="match status" value="1"/>
</dbReference>
<reference evidence="1" key="2">
    <citation type="submission" date="2023-01" db="EMBL/GenBank/DDBJ databases">
        <authorList>
            <person name="Sun Q."/>
            <person name="Evtushenko L."/>
        </authorList>
    </citation>
    <scope>NUCLEOTIDE SEQUENCE</scope>
    <source>
        <strain evidence="1">VKM Ac-1447</strain>
    </source>
</reference>
<sequence length="102" mass="11251">MTRRIRLEERDRLIAWLAQVDGPRRAEALASLAAEGVEHERALLLDTSDGPVIVYAMQTDDLDAARRVTDSSPRPIDAEHRDVMRAVDAGPADAVTVLDLHP</sequence>
<protein>
    <submittedName>
        <fullName evidence="1">Uncharacterized protein</fullName>
    </submittedName>
</protein>
<dbReference type="Proteomes" id="UP001142317">
    <property type="component" value="Unassembled WGS sequence"/>
</dbReference>